<evidence type="ECO:0000313" key="7">
    <source>
        <dbReference type="EMBL" id="RIX48766.1"/>
    </source>
</evidence>
<reference evidence="7 8" key="1">
    <citation type="submission" date="2018-09" db="EMBL/GenBank/DDBJ databases">
        <title>Paenibacillus aracenensis nov. sp. isolated from a cave in southern Spain.</title>
        <authorList>
            <person name="Jurado V."/>
            <person name="Gutierrez-Patricio S."/>
            <person name="Gonzalez-Pimentel J.L."/>
            <person name="Miller A.Z."/>
            <person name="Laiz L."/>
            <person name="Saiz-Jimenez C."/>
        </authorList>
    </citation>
    <scope>NUCLEOTIDE SEQUENCE [LARGE SCALE GENOMIC DNA]</scope>
    <source>
        <strain evidence="7 8">DSM 22867</strain>
    </source>
</reference>
<feature type="signal peptide" evidence="5">
    <location>
        <begin position="1"/>
        <end position="24"/>
    </location>
</feature>
<organism evidence="7 8">
    <name type="scientific">Paenibacillus nanensis</name>
    <dbReference type="NCBI Taxonomy" id="393251"/>
    <lineage>
        <taxon>Bacteria</taxon>
        <taxon>Bacillati</taxon>
        <taxon>Bacillota</taxon>
        <taxon>Bacilli</taxon>
        <taxon>Bacillales</taxon>
        <taxon>Paenibacillaceae</taxon>
        <taxon>Paenibacillus</taxon>
    </lineage>
</organism>
<dbReference type="EMBL" id="QXQA01000020">
    <property type="protein sequence ID" value="RIX48766.1"/>
    <property type="molecule type" value="Genomic_DNA"/>
</dbReference>
<keyword evidence="3" id="KW-0560">Oxidoreductase</keyword>
<proteinExistence type="inferred from homology"/>
<accession>A0A3A1UQF5</accession>
<dbReference type="GO" id="GO:0004784">
    <property type="term" value="F:superoxide dismutase activity"/>
    <property type="evidence" value="ECO:0007669"/>
    <property type="project" value="UniProtKB-EC"/>
</dbReference>
<comment type="function">
    <text evidence="2">Destroys radicals which are normally produced within the cells and which are toxic to biological systems. May play a role in favoring mycobacterial survival in phagocytes.</text>
</comment>
<dbReference type="Proteomes" id="UP000266482">
    <property type="component" value="Unassembled WGS sequence"/>
</dbReference>
<dbReference type="Pfam" id="PF00080">
    <property type="entry name" value="Sod_Cu"/>
    <property type="match status" value="1"/>
</dbReference>
<evidence type="ECO:0000256" key="3">
    <source>
        <dbReference type="RuleBase" id="RU000393"/>
    </source>
</evidence>
<dbReference type="InterPro" id="IPR001424">
    <property type="entry name" value="SOD_Cu_Zn_dom"/>
</dbReference>
<sequence>MKKIAVLSAALLLAGSLGVNSARAEEGTSPSEMLVPIINSKGEQIGRAQLMQQGEKVVIGVEAQGLPPGTHAIHIHTEGKCDTPDFTSAGPHFNPHDKQHGFKNPKGFHSGDLPNIEVKSDGTLKVKLESAAVTLKPGKPNSLLKSGGTSLIIHEKKDDYVTDPAGNAGARIACGVIK</sequence>
<comment type="cofactor">
    <cofactor evidence="3">
        <name>Cu cation</name>
        <dbReference type="ChEBI" id="CHEBI:23378"/>
    </cofactor>
    <text evidence="3">Binds 1 copper ion per subunit.</text>
</comment>
<evidence type="ECO:0000256" key="1">
    <source>
        <dbReference type="ARBA" id="ARBA00010457"/>
    </source>
</evidence>
<dbReference type="SUPFAM" id="SSF49329">
    <property type="entry name" value="Cu,Zn superoxide dismutase-like"/>
    <property type="match status" value="1"/>
</dbReference>
<comment type="cofactor">
    <cofactor evidence="3">
        <name>Zn(2+)</name>
        <dbReference type="ChEBI" id="CHEBI:29105"/>
    </cofactor>
    <text evidence="3">Binds 1 zinc ion per subunit.</text>
</comment>
<feature type="domain" description="Superoxide dismutase copper/zinc binding" evidence="6">
    <location>
        <begin position="46"/>
        <end position="177"/>
    </location>
</feature>
<evidence type="ECO:0000259" key="6">
    <source>
        <dbReference type="Pfam" id="PF00080"/>
    </source>
</evidence>
<dbReference type="AlphaFoldDB" id="A0A3A1UQF5"/>
<keyword evidence="3" id="KW-0479">Metal-binding</keyword>
<evidence type="ECO:0000313" key="8">
    <source>
        <dbReference type="Proteomes" id="UP000266482"/>
    </source>
</evidence>
<evidence type="ECO:0000256" key="4">
    <source>
        <dbReference type="SAM" id="MobiDB-lite"/>
    </source>
</evidence>
<dbReference type="PROSITE" id="PS00332">
    <property type="entry name" value="SOD_CU_ZN_2"/>
    <property type="match status" value="1"/>
</dbReference>
<dbReference type="PANTHER" id="PTHR10003">
    <property type="entry name" value="SUPEROXIDE DISMUTASE CU-ZN -RELATED"/>
    <property type="match status" value="1"/>
</dbReference>
<feature type="region of interest" description="Disordered" evidence="4">
    <location>
        <begin position="93"/>
        <end position="115"/>
    </location>
</feature>
<evidence type="ECO:0000256" key="2">
    <source>
        <dbReference type="ARBA" id="ARBA00024900"/>
    </source>
</evidence>
<evidence type="ECO:0000256" key="5">
    <source>
        <dbReference type="SAM" id="SignalP"/>
    </source>
</evidence>
<dbReference type="PRINTS" id="PR00068">
    <property type="entry name" value="CUZNDISMTASE"/>
</dbReference>
<gene>
    <name evidence="7" type="ORF">D3P08_23720</name>
</gene>
<dbReference type="InterPro" id="IPR036423">
    <property type="entry name" value="SOD-like_Cu/Zn_dom_sf"/>
</dbReference>
<feature type="chain" id="PRO_5017341761" description="Superoxide dismutase [Cu-Zn]" evidence="5">
    <location>
        <begin position="25"/>
        <end position="178"/>
    </location>
</feature>
<comment type="similarity">
    <text evidence="1 3">Belongs to the Cu-Zn superoxide dismutase family.</text>
</comment>
<protein>
    <recommendedName>
        <fullName evidence="3">Superoxide dismutase [Cu-Zn]</fullName>
        <ecNumber evidence="3">1.15.1.1</ecNumber>
    </recommendedName>
</protein>
<keyword evidence="3" id="KW-0186">Copper</keyword>
<dbReference type="EC" id="1.15.1.1" evidence="3"/>
<dbReference type="OrthoDB" id="9792957at2"/>
<dbReference type="CDD" id="cd00305">
    <property type="entry name" value="Cu-Zn_Superoxide_Dismutase"/>
    <property type="match status" value="1"/>
</dbReference>
<dbReference type="InterPro" id="IPR018152">
    <property type="entry name" value="SOD_Cu/Zn_BS"/>
</dbReference>
<comment type="catalytic activity">
    <reaction evidence="3">
        <text>2 superoxide + 2 H(+) = H2O2 + O2</text>
        <dbReference type="Rhea" id="RHEA:20696"/>
        <dbReference type="ChEBI" id="CHEBI:15378"/>
        <dbReference type="ChEBI" id="CHEBI:15379"/>
        <dbReference type="ChEBI" id="CHEBI:16240"/>
        <dbReference type="ChEBI" id="CHEBI:18421"/>
        <dbReference type="EC" id="1.15.1.1"/>
    </reaction>
</comment>
<keyword evidence="3" id="KW-0862">Zinc</keyword>
<comment type="caution">
    <text evidence="7">The sequence shown here is derived from an EMBL/GenBank/DDBJ whole genome shotgun (WGS) entry which is preliminary data.</text>
</comment>
<dbReference type="GO" id="GO:0005507">
    <property type="term" value="F:copper ion binding"/>
    <property type="evidence" value="ECO:0007669"/>
    <property type="project" value="InterPro"/>
</dbReference>
<keyword evidence="8" id="KW-1185">Reference proteome</keyword>
<dbReference type="InterPro" id="IPR024134">
    <property type="entry name" value="SOD_Cu/Zn_/chaperone"/>
</dbReference>
<dbReference type="RefSeq" id="WP_119602668.1">
    <property type="nucleotide sequence ID" value="NZ_QXQA01000020.1"/>
</dbReference>
<name>A0A3A1UQF5_9BACL</name>
<keyword evidence="5" id="KW-0732">Signal</keyword>
<dbReference type="Gene3D" id="2.60.40.200">
    <property type="entry name" value="Superoxide dismutase, copper/zinc binding domain"/>
    <property type="match status" value="1"/>
</dbReference>